<dbReference type="RefSeq" id="XP_016218581.1">
    <property type="nucleotide sequence ID" value="XM_016353428.1"/>
</dbReference>
<dbReference type="HOGENOM" id="CLU_003433_3_0_1"/>
<accession>A0A0D2APT9</accession>
<feature type="domain" description="Aminotransferase class V" evidence="3">
    <location>
        <begin position="60"/>
        <end position="247"/>
    </location>
</feature>
<gene>
    <name evidence="4" type="ORF">PV09_00657</name>
</gene>
<dbReference type="Proteomes" id="UP000053259">
    <property type="component" value="Unassembled WGS sequence"/>
</dbReference>
<dbReference type="PANTHER" id="PTHR43092:SF2">
    <property type="entry name" value="HERCYNYLCYSTEINE SULFOXIDE LYASE"/>
    <property type="match status" value="1"/>
</dbReference>
<evidence type="ECO:0000256" key="2">
    <source>
        <dbReference type="SAM" id="MobiDB-lite"/>
    </source>
</evidence>
<evidence type="ECO:0000256" key="1">
    <source>
        <dbReference type="ARBA" id="ARBA00022898"/>
    </source>
</evidence>
<dbReference type="Gene3D" id="3.40.640.10">
    <property type="entry name" value="Type I PLP-dependent aspartate aminotransferase-like (Major domain)"/>
    <property type="match status" value="1"/>
</dbReference>
<name>A0A0D2APT9_9PEZI</name>
<dbReference type="STRING" id="253628.A0A0D2APT9"/>
<dbReference type="AlphaFoldDB" id="A0A0D2APT9"/>
<dbReference type="InterPro" id="IPR015424">
    <property type="entry name" value="PyrdxlP-dep_Trfase"/>
</dbReference>
<evidence type="ECO:0000313" key="5">
    <source>
        <dbReference type="Proteomes" id="UP000053259"/>
    </source>
</evidence>
<reference evidence="4 5" key="1">
    <citation type="submission" date="2015-01" db="EMBL/GenBank/DDBJ databases">
        <title>The Genome Sequence of Ochroconis gallopava CBS43764.</title>
        <authorList>
            <consortium name="The Broad Institute Genomics Platform"/>
            <person name="Cuomo C."/>
            <person name="de Hoog S."/>
            <person name="Gorbushina A."/>
            <person name="Stielow B."/>
            <person name="Teixiera M."/>
            <person name="Abouelleil A."/>
            <person name="Chapman S.B."/>
            <person name="Priest M."/>
            <person name="Young S.K."/>
            <person name="Wortman J."/>
            <person name="Nusbaum C."/>
            <person name="Birren B."/>
        </authorList>
    </citation>
    <scope>NUCLEOTIDE SEQUENCE [LARGE SCALE GENOMIC DNA]</scope>
    <source>
        <strain evidence="4 5">CBS 43764</strain>
    </source>
</reference>
<dbReference type="EMBL" id="KN847530">
    <property type="protein sequence ID" value="KIW08713.1"/>
    <property type="molecule type" value="Genomic_DNA"/>
</dbReference>
<protein>
    <recommendedName>
        <fullName evidence="3">Aminotransferase class V domain-containing protein</fullName>
    </recommendedName>
</protein>
<dbReference type="SUPFAM" id="SSF53383">
    <property type="entry name" value="PLP-dependent transferases"/>
    <property type="match status" value="1"/>
</dbReference>
<dbReference type="EMBL" id="KN847530">
    <property type="protein sequence ID" value="KIW08712.1"/>
    <property type="molecule type" value="Genomic_DNA"/>
</dbReference>
<feature type="compositionally biased region" description="Pro residues" evidence="2">
    <location>
        <begin position="260"/>
        <end position="274"/>
    </location>
</feature>
<dbReference type="Pfam" id="PF00266">
    <property type="entry name" value="Aminotran_5"/>
    <property type="match status" value="1"/>
</dbReference>
<keyword evidence="1" id="KW-0663">Pyridoxal phosphate</keyword>
<keyword evidence="5" id="KW-1185">Reference proteome</keyword>
<feature type="region of interest" description="Disordered" evidence="2">
    <location>
        <begin position="250"/>
        <end position="274"/>
    </location>
</feature>
<evidence type="ECO:0000313" key="4">
    <source>
        <dbReference type="EMBL" id="KIW08713.1"/>
    </source>
</evidence>
<dbReference type="InterPro" id="IPR015421">
    <property type="entry name" value="PyrdxlP-dep_Trfase_major"/>
</dbReference>
<evidence type="ECO:0000259" key="3">
    <source>
        <dbReference type="Pfam" id="PF00266"/>
    </source>
</evidence>
<dbReference type="RefSeq" id="XP_016218582.1">
    <property type="nucleotide sequence ID" value="XM_016353429.1"/>
</dbReference>
<sequence>MAAHSSKKFGHALKADFLIEPKWRNLNHGSFGTYPRQIQQELRRFQDASEARADAFIRYDSIRSLDASREAIARLLNAPVEACVFVQNATTGINTVLRNLVFHPGDKIVYFDTIYGACERTISYITETTPAQSVKVKCMYPVSDKGLVDEFKRVVKEQQSQGFNVRIAVFDTVVSMPGVRVPFEALTEACRELGVLSCIDAAHGVGHIELNLAKLDPDFFVSNCHKWLYTPRGCAVFYVPVRNQHLIRSTVPTSHGFQPRPKPGELPPNNPLPPNTKSPFVANFEFMGTIDIAPYLCVPAAIRYRESLGGEKAILQYCHDLSRQGGDLVAKILGTKVLENEDGTLGNCCLRNVKLPLDVAEVQKIAGTDSVGSPVIVWMTATMTKEYDTFMALMFYDDAWWVRFSSQVYLELSDYEWAAKVLIELCARVKKGEFLEPSKEVAKL</sequence>
<proteinExistence type="predicted"/>
<organism evidence="4 5">
    <name type="scientific">Verruconis gallopava</name>
    <dbReference type="NCBI Taxonomy" id="253628"/>
    <lineage>
        <taxon>Eukaryota</taxon>
        <taxon>Fungi</taxon>
        <taxon>Dikarya</taxon>
        <taxon>Ascomycota</taxon>
        <taxon>Pezizomycotina</taxon>
        <taxon>Dothideomycetes</taxon>
        <taxon>Pleosporomycetidae</taxon>
        <taxon>Venturiales</taxon>
        <taxon>Sympoventuriaceae</taxon>
        <taxon>Verruconis</taxon>
    </lineage>
</organism>
<dbReference type="GeneID" id="27308630"/>
<dbReference type="InterPro" id="IPR000192">
    <property type="entry name" value="Aminotrans_V_dom"/>
</dbReference>
<dbReference type="OrthoDB" id="5978656at2759"/>
<dbReference type="VEuPathDB" id="FungiDB:PV09_00657"/>
<dbReference type="PANTHER" id="PTHR43092">
    <property type="entry name" value="L-CYSTEINE DESULFHYDRASE"/>
    <property type="match status" value="1"/>
</dbReference>